<gene>
    <name evidence="2" type="ORF">DWV06_10130</name>
</gene>
<reference evidence="2 3" key="1">
    <citation type="submission" date="2018-07" db="EMBL/GenBank/DDBJ databases">
        <title>Anaerosacharophilus polymeroproducens gen. nov. sp. nov., an anaerobic bacterium isolated from salt field.</title>
        <authorList>
            <person name="Kim W."/>
            <person name="Yang S.-H."/>
            <person name="Oh J."/>
            <person name="Lee J.-H."/>
            <person name="Kwon K.K."/>
        </authorList>
    </citation>
    <scope>NUCLEOTIDE SEQUENCE [LARGE SCALE GENOMIC DNA]</scope>
    <source>
        <strain evidence="2 3">MCWD5</strain>
    </source>
</reference>
<dbReference type="EMBL" id="QRCT01000028">
    <property type="protein sequence ID" value="RDU23402.1"/>
    <property type="molecule type" value="Genomic_DNA"/>
</dbReference>
<evidence type="ECO:0000313" key="2">
    <source>
        <dbReference type="EMBL" id="RDU23402.1"/>
    </source>
</evidence>
<protein>
    <submittedName>
        <fullName evidence="2">Uncharacterized protein</fullName>
    </submittedName>
</protein>
<dbReference type="AlphaFoldDB" id="A0A371AV37"/>
<keyword evidence="1" id="KW-0472">Membrane</keyword>
<keyword evidence="1" id="KW-0812">Transmembrane</keyword>
<dbReference type="Proteomes" id="UP000255036">
    <property type="component" value="Unassembled WGS sequence"/>
</dbReference>
<sequence length="134" mass="15377">MNFITLTSQTANTHKNTKTAWIALAVAIISPIITIIIVNYQQRKMKQIELFSNRGLDIVEEYITITSKELHTTGVSDRYKTAYSKMFLYTPKSLFGLLEELNLLITDETTLPPNLSKCEPLFKEICRSLNYNQL</sequence>
<comment type="caution">
    <text evidence="2">The sequence shown here is derived from an EMBL/GenBank/DDBJ whole genome shotgun (WGS) entry which is preliminary data.</text>
</comment>
<name>A0A371AV37_9FIRM</name>
<proteinExistence type="predicted"/>
<accession>A0A371AV37</accession>
<evidence type="ECO:0000313" key="3">
    <source>
        <dbReference type="Proteomes" id="UP000255036"/>
    </source>
</evidence>
<keyword evidence="3" id="KW-1185">Reference proteome</keyword>
<dbReference type="RefSeq" id="WP_115482071.1">
    <property type="nucleotide sequence ID" value="NZ_QRCT01000028.1"/>
</dbReference>
<evidence type="ECO:0000256" key="1">
    <source>
        <dbReference type="SAM" id="Phobius"/>
    </source>
</evidence>
<feature type="transmembrane region" description="Helical" evidence="1">
    <location>
        <begin position="20"/>
        <end position="40"/>
    </location>
</feature>
<keyword evidence="1" id="KW-1133">Transmembrane helix</keyword>
<organism evidence="2 3">
    <name type="scientific">Anaerosacchariphilus polymeriproducens</name>
    <dbReference type="NCBI Taxonomy" id="1812858"/>
    <lineage>
        <taxon>Bacteria</taxon>
        <taxon>Bacillati</taxon>
        <taxon>Bacillota</taxon>
        <taxon>Clostridia</taxon>
        <taxon>Lachnospirales</taxon>
        <taxon>Lachnospiraceae</taxon>
        <taxon>Anaerosacchariphilus</taxon>
    </lineage>
</organism>
<dbReference type="OrthoDB" id="9974451at2"/>